<comment type="caution">
    <text evidence="7">The sequence shown here is derived from an EMBL/GenBank/DDBJ whole genome shotgun (WGS) entry which is preliminary data.</text>
</comment>
<keyword evidence="2" id="KW-0677">Repeat</keyword>
<dbReference type="OrthoDB" id="6105938at2759"/>
<evidence type="ECO:0000256" key="1">
    <source>
        <dbReference type="ARBA" id="ARBA00004123"/>
    </source>
</evidence>
<accession>A0A814YMH4</accession>
<evidence type="ECO:0000256" key="4">
    <source>
        <dbReference type="ARBA" id="ARBA00023204"/>
    </source>
</evidence>
<dbReference type="PANTHER" id="PTHR13763:SF0">
    <property type="entry name" value="BREAST CANCER TYPE 1 SUSCEPTIBILITY PROTEIN"/>
    <property type="match status" value="1"/>
</dbReference>
<proteinExistence type="predicted"/>
<evidence type="ECO:0000259" key="6">
    <source>
        <dbReference type="PROSITE" id="PS50172"/>
    </source>
</evidence>
<keyword evidence="3" id="KW-0227">DNA damage</keyword>
<organism evidence="7 8">
    <name type="scientific">Adineta ricciae</name>
    <name type="common">Rotifer</name>
    <dbReference type="NCBI Taxonomy" id="249248"/>
    <lineage>
        <taxon>Eukaryota</taxon>
        <taxon>Metazoa</taxon>
        <taxon>Spiralia</taxon>
        <taxon>Gnathifera</taxon>
        <taxon>Rotifera</taxon>
        <taxon>Eurotatoria</taxon>
        <taxon>Bdelloidea</taxon>
        <taxon>Adinetida</taxon>
        <taxon>Adinetidae</taxon>
        <taxon>Adineta</taxon>
    </lineage>
</organism>
<name>A0A814YMH4_ADIRI</name>
<dbReference type="GO" id="GO:0000724">
    <property type="term" value="P:double-strand break repair via homologous recombination"/>
    <property type="evidence" value="ECO:0007669"/>
    <property type="project" value="TreeGrafter"/>
</dbReference>
<feature type="domain" description="BRCT" evidence="6">
    <location>
        <begin position="226"/>
        <end position="291"/>
    </location>
</feature>
<dbReference type="SUPFAM" id="SSF52113">
    <property type="entry name" value="BRCT domain"/>
    <property type="match status" value="2"/>
</dbReference>
<dbReference type="GO" id="GO:0004842">
    <property type="term" value="F:ubiquitin-protein transferase activity"/>
    <property type="evidence" value="ECO:0007669"/>
    <property type="project" value="TreeGrafter"/>
</dbReference>
<feature type="domain" description="BRCT" evidence="6">
    <location>
        <begin position="307"/>
        <end position="410"/>
    </location>
</feature>
<reference evidence="7" key="1">
    <citation type="submission" date="2021-02" db="EMBL/GenBank/DDBJ databases">
        <authorList>
            <person name="Nowell W R."/>
        </authorList>
    </citation>
    <scope>NUCLEOTIDE SEQUENCE</scope>
</reference>
<dbReference type="PANTHER" id="PTHR13763">
    <property type="entry name" value="BREAST CANCER TYPE 1 SUSCEPTIBILITY PROTEIN BRCA1"/>
    <property type="match status" value="1"/>
</dbReference>
<dbReference type="PROSITE" id="PS50172">
    <property type="entry name" value="BRCT"/>
    <property type="match status" value="2"/>
</dbReference>
<evidence type="ECO:0000313" key="8">
    <source>
        <dbReference type="Proteomes" id="UP000663852"/>
    </source>
</evidence>
<comment type="subcellular location">
    <subcellularLocation>
        <location evidence="1">Nucleus</location>
    </subcellularLocation>
</comment>
<dbReference type="Proteomes" id="UP000663852">
    <property type="component" value="Unassembled WGS sequence"/>
</dbReference>
<dbReference type="EMBL" id="CAJNOJ010000166">
    <property type="protein sequence ID" value="CAF1230863.1"/>
    <property type="molecule type" value="Genomic_DNA"/>
</dbReference>
<protein>
    <recommendedName>
        <fullName evidence="6">BRCT domain-containing protein</fullName>
    </recommendedName>
</protein>
<dbReference type="AlphaFoldDB" id="A0A814YMH4"/>
<gene>
    <name evidence="7" type="ORF">EDS130_LOCUS26922</name>
</gene>
<evidence type="ECO:0000256" key="3">
    <source>
        <dbReference type="ARBA" id="ARBA00022763"/>
    </source>
</evidence>
<evidence type="ECO:0000256" key="5">
    <source>
        <dbReference type="ARBA" id="ARBA00023242"/>
    </source>
</evidence>
<dbReference type="GO" id="GO:0045944">
    <property type="term" value="P:positive regulation of transcription by RNA polymerase II"/>
    <property type="evidence" value="ECO:0007669"/>
    <property type="project" value="TreeGrafter"/>
</dbReference>
<dbReference type="InterPro" id="IPR036420">
    <property type="entry name" value="BRCT_dom_sf"/>
</dbReference>
<dbReference type="GO" id="GO:0070531">
    <property type="term" value="C:BRCA1-A complex"/>
    <property type="evidence" value="ECO:0007669"/>
    <property type="project" value="TreeGrafter"/>
</dbReference>
<keyword evidence="4" id="KW-0234">DNA repair</keyword>
<sequence length="411" mass="47874">MDDRILVPNEKMSLLTREKCSIGHVYRRFLSESKFKSNVKSLLSTKTFDYLSRVETDNTLGHKYLVDFKRHRSTCSIDGCLSRAQRNSFCAKHLQAYIQPTEAKRLMNKKTSHRNFPTKKRLVMKKKSTQLNPWSTSTSAESASTNTNINVHQIKQIFSKFHHNLTNEIDDDMKSENSIEYDYTNPIPTPISNHHKQRHVSIATIYLQEEQWHQLELFIKHFSSYASLSNNMNINSSTTHLLVDDSSNPLRCIFSKKIFQAAARRIFIVSIRWIEECLLRNEIVDETRFEIHGDHSMSTMHLARRCSTLPLFSPAIGFVINCASFQRTITRNELAELAVLSGATVFEREQHQVTKSQVKLLIVLVDPNADRSRLENQYRSWRHNVKFLTPGYLLKSIIYQKQQPYEDFELL</sequence>
<evidence type="ECO:0000256" key="2">
    <source>
        <dbReference type="ARBA" id="ARBA00022737"/>
    </source>
</evidence>
<dbReference type="InterPro" id="IPR031099">
    <property type="entry name" value="BRCA1-associated"/>
</dbReference>
<dbReference type="GO" id="GO:0031436">
    <property type="term" value="C:BRCA1-BARD1 complex"/>
    <property type="evidence" value="ECO:0007669"/>
    <property type="project" value="TreeGrafter"/>
</dbReference>
<keyword evidence="5" id="KW-0539">Nucleus</keyword>
<dbReference type="InterPro" id="IPR001357">
    <property type="entry name" value="BRCT_dom"/>
</dbReference>
<dbReference type="Gene3D" id="3.40.50.10190">
    <property type="entry name" value="BRCT domain"/>
    <property type="match status" value="2"/>
</dbReference>
<evidence type="ECO:0000313" key="7">
    <source>
        <dbReference type="EMBL" id="CAF1230863.1"/>
    </source>
</evidence>